<keyword evidence="1" id="KW-0808">Transferase</keyword>
<sequence length="348" mass="37658">MSSSDAAPPAGLSDWLAAGLELGSVRLVPILRGRNNAVFRAEGVGRRVAVKVYPPAQAGPCDRLDHEWRALSFLAAQGVAAVPRPLLREPRRRWAAYSWLDGAPPDAAMAARAVAEGWLVDFLARLHGLRHHPEAAALPPAAESGLVPLAPRARLAGRLGALRDCRPPDDCWAASLGAFLDRVEAVLAPRLDQAEARISQLGFDPQAPLPAHLSTLSPSDVGLHNMLVGAEGAPRFLDFEYFGRDDPVKLVSDTLLHPGSAFQPAQRARLKADLIALYGADDATFAARLEALMPLYVGLWCLILLNEFRPEAWRRRLAAGLDPADHQALLGRQLARAERYLRDLEVAG</sequence>
<keyword evidence="2" id="KW-1185">Reference proteome</keyword>
<dbReference type="AlphaFoldDB" id="A0A1G7TV53"/>
<name>A0A1G7TV53_9PROT</name>
<dbReference type="OrthoDB" id="574549at2"/>
<dbReference type="InterPro" id="IPR011009">
    <property type="entry name" value="Kinase-like_dom_sf"/>
</dbReference>
<accession>A0A1G7TV53</accession>
<reference evidence="2" key="1">
    <citation type="submission" date="2016-10" db="EMBL/GenBank/DDBJ databases">
        <authorList>
            <person name="Varghese N."/>
            <person name="Submissions S."/>
        </authorList>
    </citation>
    <scope>NUCLEOTIDE SEQUENCE [LARGE SCALE GENOMIC DNA]</scope>
    <source>
        <strain evidence="2">930I</strain>
    </source>
</reference>
<keyword evidence="1" id="KW-0418">Kinase</keyword>
<evidence type="ECO:0000313" key="1">
    <source>
        <dbReference type="EMBL" id="SDG39142.1"/>
    </source>
</evidence>
<evidence type="ECO:0000313" key="2">
    <source>
        <dbReference type="Proteomes" id="UP000217076"/>
    </source>
</evidence>
<dbReference type="GO" id="GO:0016301">
    <property type="term" value="F:kinase activity"/>
    <property type="evidence" value="ECO:0007669"/>
    <property type="project" value="UniProtKB-KW"/>
</dbReference>
<dbReference type="RefSeq" id="WP_092613988.1">
    <property type="nucleotide sequence ID" value="NZ_FNCV01000001.1"/>
</dbReference>
<organism evidence="1 2">
    <name type="scientific">Roseospirillum parvum</name>
    <dbReference type="NCBI Taxonomy" id="83401"/>
    <lineage>
        <taxon>Bacteria</taxon>
        <taxon>Pseudomonadati</taxon>
        <taxon>Pseudomonadota</taxon>
        <taxon>Alphaproteobacteria</taxon>
        <taxon>Rhodospirillales</taxon>
        <taxon>Rhodospirillaceae</taxon>
        <taxon>Roseospirillum</taxon>
    </lineage>
</organism>
<proteinExistence type="predicted"/>
<dbReference type="Proteomes" id="UP000217076">
    <property type="component" value="Unassembled WGS sequence"/>
</dbReference>
<dbReference type="STRING" id="83401.SAMN05421742_101113"/>
<gene>
    <name evidence="1" type="ORF">SAMN05421742_101113</name>
</gene>
<dbReference type="EMBL" id="FNCV01000001">
    <property type="protein sequence ID" value="SDG39142.1"/>
    <property type="molecule type" value="Genomic_DNA"/>
</dbReference>
<protein>
    <submittedName>
        <fullName evidence="1">Predicted kinase, aminoglycoside phosphotransferase (APT) family</fullName>
    </submittedName>
</protein>
<dbReference type="SUPFAM" id="SSF56112">
    <property type="entry name" value="Protein kinase-like (PK-like)"/>
    <property type="match status" value="1"/>
</dbReference>